<reference evidence="8" key="2">
    <citation type="journal article" date="2016" name="Int. J. Syst. Evol. Microbiol.">
        <title>Complete genome sequence and cell structure of Limnochorda pilosa, a Gram-negative spore-former within the phylum Firmicutes.</title>
        <authorList>
            <person name="Watanabe M."/>
            <person name="Kojima H."/>
            <person name="Fukui M."/>
        </authorList>
    </citation>
    <scope>NUCLEOTIDE SEQUENCE [LARGE SCALE GENOMIC DNA]</scope>
    <source>
        <strain evidence="8">HC45</strain>
    </source>
</reference>
<dbReference type="EMBL" id="AP014924">
    <property type="protein sequence ID" value="BAS26944.1"/>
    <property type="molecule type" value="Genomic_DNA"/>
</dbReference>
<organism evidence="7 8">
    <name type="scientific">Limnochorda pilosa</name>
    <dbReference type="NCBI Taxonomy" id="1555112"/>
    <lineage>
        <taxon>Bacteria</taxon>
        <taxon>Bacillati</taxon>
        <taxon>Bacillota</taxon>
        <taxon>Limnochordia</taxon>
        <taxon>Limnochordales</taxon>
        <taxon>Limnochordaceae</taxon>
        <taxon>Limnochorda</taxon>
    </lineage>
</organism>
<evidence type="ECO:0000256" key="2">
    <source>
        <dbReference type="ARBA" id="ARBA00022692"/>
    </source>
</evidence>
<evidence type="ECO:0000313" key="8">
    <source>
        <dbReference type="Proteomes" id="UP000065807"/>
    </source>
</evidence>
<evidence type="ECO:0000256" key="5">
    <source>
        <dbReference type="SAM" id="MobiDB-lite"/>
    </source>
</evidence>
<evidence type="ECO:0000256" key="3">
    <source>
        <dbReference type="ARBA" id="ARBA00022989"/>
    </source>
</evidence>
<keyword evidence="2 6" id="KW-0812">Transmembrane</keyword>
<feature type="transmembrane region" description="Helical" evidence="6">
    <location>
        <begin position="30"/>
        <end position="50"/>
    </location>
</feature>
<gene>
    <name evidence="7" type="ORF">LIP_1087</name>
</gene>
<feature type="transmembrane region" description="Helical" evidence="6">
    <location>
        <begin position="243"/>
        <end position="263"/>
    </location>
</feature>
<evidence type="ECO:0000256" key="6">
    <source>
        <dbReference type="SAM" id="Phobius"/>
    </source>
</evidence>
<sequence length="265" mass="26528">MALLLVALSSLATLAGSLVAVRVAPLRPDRMAHLLAGVAGFLLAAAFLDLIPHVAEEAGARWLPFVFVGYLLVYAAESLFPAHLHPDEHAEHRPAGNAARKARGGRGSRGGLPSGGPAAFFAALGGLSVHAFFDGVALMGSFAAGLSSGVLVLLAVTFHKFPVGFSLGALGRGGARSGSLAGWSGGVLALATLIGALTVLLLGNLAAGAEPGLLPLAAGALIYIGATDMIPASHGETGRAQGVYSLLGAIAFYLSLLLVRSAGLG</sequence>
<feature type="transmembrane region" description="Helical" evidence="6">
    <location>
        <begin position="62"/>
        <end position="84"/>
    </location>
</feature>
<evidence type="ECO:0000256" key="1">
    <source>
        <dbReference type="ARBA" id="ARBA00004141"/>
    </source>
</evidence>
<feature type="transmembrane region" description="Helical" evidence="6">
    <location>
        <begin position="213"/>
        <end position="231"/>
    </location>
</feature>
<keyword evidence="3 6" id="KW-1133">Transmembrane helix</keyword>
<dbReference type="GO" id="GO:0016020">
    <property type="term" value="C:membrane"/>
    <property type="evidence" value="ECO:0007669"/>
    <property type="project" value="UniProtKB-SubCell"/>
</dbReference>
<protein>
    <recommendedName>
        <fullName evidence="9">ZIP family metal transporter</fullName>
    </recommendedName>
</protein>
<dbReference type="STRING" id="1555112.LIP_1087"/>
<proteinExistence type="predicted"/>
<dbReference type="KEGG" id="lpil:LIP_1087"/>
<dbReference type="AlphaFoldDB" id="A0A0K2SJB7"/>
<dbReference type="GO" id="GO:0005385">
    <property type="term" value="F:zinc ion transmembrane transporter activity"/>
    <property type="evidence" value="ECO:0007669"/>
    <property type="project" value="TreeGrafter"/>
</dbReference>
<reference evidence="8" key="1">
    <citation type="submission" date="2015-07" db="EMBL/GenBank/DDBJ databases">
        <title>Complete genome sequence and phylogenetic analysis of Limnochorda pilosa.</title>
        <authorList>
            <person name="Watanabe M."/>
            <person name="Kojima H."/>
            <person name="Fukui M."/>
        </authorList>
    </citation>
    <scope>NUCLEOTIDE SEQUENCE [LARGE SCALE GENOMIC DNA]</scope>
    <source>
        <strain evidence="8">HC45</strain>
    </source>
</reference>
<keyword evidence="8" id="KW-1185">Reference proteome</keyword>
<comment type="subcellular location">
    <subcellularLocation>
        <location evidence="1">Membrane</location>
        <topology evidence="1">Multi-pass membrane protein</topology>
    </subcellularLocation>
</comment>
<name>A0A0K2SJB7_LIMPI</name>
<dbReference type="PANTHER" id="PTHR11040">
    <property type="entry name" value="ZINC/IRON TRANSPORTER"/>
    <property type="match status" value="1"/>
</dbReference>
<dbReference type="Proteomes" id="UP000065807">
    <property type="component" value="Chromosome"/>
</dbReference>
<feature type="region of interest" description="Disordered" evidence="5">
    <location>
        <begin position="90"/>
        <end position="109"/>
    </location>
</feature>
<dbReference type="InterPro" id="IPR003689">
    <property type="entry name" value="ZIP"/>
</dbReference>
<dbReference type="PANTHER" id="PTHR11040:SF44">
    <property type="entry name" value="PROTEIN ZNTC-RELATED"/>
    <property type="match status" value="1"/>
</dbReference>
<evidence type="ECO:0000313" key="7">
    <source>
        <dbReference type="EMBL" id="BAS26944.1"/>
    </source>
</evidence>
<accession>A0A0K2SJB7</accession>
<feature type="transmembrane region" description="Helical" evidence="6">
    <location>
        <begin position="180"/>
        <end position="207"/>
    </location>
</feature>
<evidence type="ECO:0000256" key="4">
    <source>
        <dbReference type="ARBA" id="ARBA00023136"/>
    </source>
</evidence>
<feature type="transmembrane region" description="Helical" evidence="6">
    <location>
        <begin position="136"/>
        <end position="159"/>
    </location>
</feature>
<evidence type="ECO:0008006" key="9">
    <source>
        <dbReference type="Google" id="ProtNLM"/>
    </source>
</evidence>
<dbReference type="Pfam" id="PF02535">
    <property type="entry name" value="Zip"/>
    <property type="match status" value="1"/>
</dbReference>
<keyword evidence="4 6" id="KW-0472">Membrane</keyword>